<feature type="coiled-coil region" evidence="1">
    <location>
        <begin position="954"/>
        <end position="981"/>
    </location>
</feature>
<dbReference type="SMART" id="SM00325">
    <property type="entry name" value="RhoGEF"/>
    <property type="match status" value="1"/>
</dbReference>
<dbReference type="GO" id="GO:0005085">
    <property type="term" value="F:guanyl-nucleotide exchange factor activity"/>
    <property type="evidence" value="ECO:0007669"/>
    <property type="project" value="InterPro"/>
</dbReference>
<dbReference type="PANTHER" id="PTHR12845:SF5">
    <property type="entry name" value="EPHEXIN, ISOFORM D"/>
    <property type="match status" value="1"/>
</dbReference>
<feature type="region of interest" description="Disordered" evidence="2">
    <location>
        <begin position="701"/>
        <end position="764"/>
    </location>
</feature>
<organism evidence="4 5">
    <name type="scientific">Trichobilharzia regenti</name>
    <name type="common">Nasal bird schistosome</name>
    <dbReference type="NCBI Taxonomy" id="157069"/>
    <lineage>
        <taxon>Eukaryota</taxon>
        <taxon>Metazoa</taxon>
        <taxon>Spiralia</taxon>
        <taxon>Lophotrochozoa</taxon>
        <taxon>Platyhelminthes</taxon>
        <taxon>Trematoda</taxon>
        <taxon>Digenea</taxon>
        <taxon>Strigeidida</taxon>
        <taxon>Schistosomatoidea</taxon>
        <taxon>Schistosomatidae</taxon>
        <taxon>Trichobilharzia</taxon>
    </lineage>
</organism>
<feature type="region of interest" description="Disordered" evidence="2">
    <location>
        <begin position="569"/>
        <end position="617"/>
    </location>
</feature>
<evidence type="ECO:0000313" key="4">
    <source>
        <dbReference type="Proteomes" id="UP000050795"/>
    </source>
</evidence>
<feature type="region of interest" description="Disordered" evidence="2">
    <location>
        <begin position="296"/>
        <end position="337"/>
    </location>
</feature>
<dbReference type="InterPro" id="IPR000219">
    <property type="entry name" value="DH_dom"/>
</dbReference>
<feature type="compositionally biased region" description="Basic and acidic residues" evidence="2">
    <location>
        <begin position="8"/>
        <end position="20"/>
    </location>
</feature>
<feature type="compositionally biased region" description="Polar residues" evidence="2">
    <location>
        <begin position="578"/>
        <end position="590"/>
    </location>
</feature>
<reference evidence="5" key="2">
    <citation type="submission" date="2023-11" db="UniProtKB">
        <authorList>
            <consortium name="WormBaseParasite"/>
        </authorList>
    </citation>
    <scope>IDENTIFICATION</scope>
</reference>
<evidence type="ECO:0000256" key="2">
    <source>
        <dbReference type="SAM" id="MobiDB-lite"/>
    </source>
</evidence>
<protein>
    <recommendedName>
        <fullName evidence="3">DH domain-containing protein</fullName>
    </recommendedName>
</protein>
<dbReference type="SUPFAM" id="SSF48065">
    <property type="entry name" value="DBL homology domain (DH-domain)"/>
    <property type="match status" value="1"/>
</dbReference>
<feature type="domain" description="DH" evidence="3">
    <location>
        <begin position="663"/>
        <end position="974"/>
    </location>
</feature>
<evidence type="ECO:0000259" key="3">
    <source>
        <dbReference type="PROSITE" id="PS50010"/>
    </source>
</evidence>
<feature type="compositionally biased region" description="Basic and acidic residues" evidence="2">
    <location>
        <begin position="592"/>
        <end position="605"/>
    </location>
</feature>
<feature type="compositionally biased region" description="Polar residues" evidence="2">
    <location>
        <begin position="701"/>
        <end position="712"/>
    </location>
</feature>
<dbReference type="Proteomes" id="UP000050795">
    <property type="component" value="Unassembled WGS sequence"/>
</dbReference>
<feature type="compositionally biased region" description="Basic and acidic residues" evidence="2">
    <location>
        <begin position="470"/>
        <end position="490"/>
    </location>
</feature>
<feature type="compositionally biased region" description="Low complexity" evidence="2">
    <location>
        <begin position="309"/>
        <end position="336"/>
    </location>
</feature>
<sequence length="1331" mass="146758">MAGEIEMMDAKTENNKEIDKQMNSSEIQNQISLESDQKSGEQPISNPSTCETMEGEVEYVVGDNAGEGDDDDIEGEGEEEIITSAMPPTQIVDTIVTTTTNPDGSLKRTTRKTTRTVLTTARIRKIKVKNLPSDGESTKSSSMSTNNDLNMSNVINFTKLNSEKSEGKSLAQATLAIIPPQTEVTYQENVKSISDIDADTAAKLQQSTSNENSSDNVTPQKAITKTTMKKTVSATAATATFYATGKDAMSPRLFTTTGATNEMLFNSCNSSPLLSTNDGNKGLTKSTIKIAAFKRTSNTSPTKRKARDSLTTSASTTTTTTTTTLGASSTTTTTTTRKQTTRVMNNFASKGFFFTFKKPFGFFGREIRGDIEDNQNNASIGSNNTDIVDTEQLALLTMKESERLFSQAKLMFPSNQNLSSDVTIQSSSSGKNEDGLVQGYQSRFANLPLYQGYGIIAHQMALSNKVKTTKRTDGDSGIKHQDDEEDKKKSVDVISDTVDIKQQVTDQTGADMSLVANAFAHLLDESILKFLCEATSQQLGRSGPLNLFELPAYIEGLPQNKQLVYSDSTDEGIAQPGDNFNKSLALPSTEQFDDKTDEKIKEGEQNRPQQLTDSTGTQIGQTLGQKTSRFGGGSQGAFRVAWSEMPEVVESNCLQRLTRHEIQLQEAMFEVITSEASYYQSLNVLVNHFYHAPEFECEPLSHTSSFQSNQPPSKMFKEPGSPLPGQPDLANNQTTVDMNTPPTNATTTTPGSGMTTNNNNNNVSNATTPTCTTATTNTCGNNVGSTDTCVDAGNQTPASSNTRRPLLKPLEKHHLFSNVLLVCLASEMFLRDLEARWEARMPILNEVCDLIVKHAGGVNFEPYITYLRNQTYQMDTLRTLCQRESFREALERLHSHPRSGKNLITSFLALPMQRLTRLKLLVEVIRRLQDAVIRDSMDKTLEKRPFRVPSDRERENVQLALRELNRLLTASETEKELMDRKSRLLTLSSSLEFPDNVKRIAISDKRLIKEGELRECLSDSGRLSVLQKLAIRKPNIFYLILFNDLLLVTRKKKNERFQVLDYCDRASVQAFVQRNGDLIGTSTNLLKNPKNSISAEPLCIIEPCLDDLRVSTRKTKHHLSPDTDDAGSNVKHSSKDKRHRRYKTTTEFENLKASNNDSAISTDNYQRDSSRVQSDIITSEVNVENNEDETTSLPASPAAATTVTDTDNTITVIATTAAATTAITAVSPVSPAVSTNTVTSTKKINLSRSGSSLSGYHLRFNHERIRNIKSTIFSTSQPSANALVTCKTGTIHLKLLGSHNGTCMELILLPKDNREFESWCKAFSVSLDSPY</sequence>
<dbReference type="InterPro" id="IPR035899">
    <property type="entry name" value="DBL_dom_sf"/>
</dbReference>
<dbReference type="Gene3D" id="1.20.900.10">
    <property type="entry name" value="Dbl homology (DH) domain"/>
    <property type="match status" value="2"/>
</dbReference>
<dbReference type="InterPro" id="IPR047271">
    <property type="entry name" value="Ephexin-like"/>
</dbReference>
<feature type="compositionally biased region" description="Basic residues" evidence="2">
    <location>
        <begin position="1132"/>
        <end position="1143"/>
    </location>
</feature>
<feature type="region of interest" description="Disordered" evidence="2">
    <location>
        <begin position="1115"/>
        <end position="1146"/>
    </location>
</feature>
<keyword evidence="1" id="KW-0175">Coiled coil</keyword>
<evidence type="ECO:0000313" key="5">
    <source>
        <dbReference type="WBParaSite" id="TREG1_16460.1"/>
    </source>
</evidence>
<keyword evidence="4" id="KW-1185">Reference proteome</keyword>
<accession>A0AA85JH36</accession>
<dbReference type="Pfam" id="PF00621">
    <property type="entry name" value="RhoGEF"/>
    <property type="match status" value="1"/>
</dbReference>
<proteinExistence type="predicted"/>
<reference evidence="4" key="1">
    <citation type="submission" date="2022-06" db="EMBL/GenBank/DDBJ databases">
        <authorList>
            <person name="Berger JAMES D."/>
            <person name="Berger JAMES D."/>
        </authorList>
    </citation>
    <scope>NUCLEOTIDE SEQUENCE [LARGE SCALE GENOMIC DNA]</scope>
</reference>
<feature type="compositionally biased region" description="Polar residues" evidence="2">
    <location>
        <begin position="21"/>
        <end position="51"/>
    </location>
</feature>
<feature type="region of interest" description="Disordered" evidence="2">
    <location>
        <begin position="1"/>
        <end position="74"/>
    </location>
</feature>
<dbReference type="WBParaSite" id="TREG1_16460.1">
    <property type="protein sequence ID" value="TREG1_16460.1"/>
    <property type="gene ID" value="TREG1_16460"/>
</dbReference>
<feature type="region of interest" description="Disordered" evidence="2">
    <location>
        <begin position="467"/>
        <end position="490"/>
    </location>
</feature>
<evidence type="ECO:0000256" key="1">
    <source>
        <dbReference type="SAM" id="Coils"/>
    </source>
</evidence>
<feature type="compositionally biased region" description="Polar residues" evidence="2">
    <location>
        <begin position="606"/>
        <end position="617"/>
    </location>
</feature>
<dbReference type="PANTHER" id="PTHR12845">
    <property type="entry name" value="GUANINE NUCLEOTIDE EXCHANGE FACTOR"/>
    <property type="match status" value="1"/>
</dbReference>
<feature type="compositionally biased region" description="Low complexity" evidence="2">
    <location>
        <begin position="738"/>
        <end position="764"/>
    </location>
</feature>
<name>A0AA85JH36_TRIRE</name>
<dbReference type="PROSITE" id="PS50010">
    <property type="entry name" value="DH_2"/>
    <property type="match status" value="1"/>
</dbReference>